<dbReference type="Proteomes" id="UP000316714">
    <property type="component" value="Unassembled WGS sequence"/>
</dbReference>
<comment type="caution">
    <text evidence="1">The sequence shown here is derived from an EMBL/GenBank/DDBJ whole genome shotgun (WGS) entry which is preliminary data.</text>
</comment>
<dbReference type="EMBL" id="SIHJ01000004">
    <property type="protein sequence ID" value="TWT31157.1"/>
    <property type="molecule type" value="Genomic_DNA"/>
</dbReference>
<accession>A0A5C5V070</accession>
<keyword evidence="2" id="KW-1185">Reference proteome</keyword>
<dbReference type="RefSeq" id="WP_146568345.1">
    <property type="nucleotide sequence ID" value="NZ_SIHJ01000004.1"/>
</dbReference>
<reference evidence="1 2" key="1">
    <citation type="submission" date="2019-02" db="EMBL/GenBank/DDBJ databases">
        <title>Deep-cultivation of Planctomycetes and their phenomic and genomic characterization uncovers novel biology.</title>
        <authorList>
            <person name="Wiegand S."/>
            <person name="Jogler M."/>
            <person name="Boedeker C."/>
            <person name="Pinto D."/>
            <person name="Vollmers J."/>
            <person name="Rivas-Marin E."/>
            <person name="Kohn T."/>
            <person name="Peeters S.H."/>
            <person name="Heuer A."/>
            <person name="Rast P."/>
            <person name="Oberbeckmann S."/>
            <person name="Bunk B."/>
            <person name="Jeske O."/>
            <person name="Meyerdierks A."/>
            <person name="Storesund J.E."/>
            <person name="Kallscheuer N."/>
            <person name="Luecker S."/>
            <person name="Lage O.M."/>
            <person name="Pohl T."/>
            <person name="Merkel B.J."/>
            <person name="Hornburger P."/>
            <person name="Mueller R.-W."/>
            <person name="Bruemmer F."/>
            <person name="Labrenz M."/>
            <person name="Spormann A.M."/>
            <person name="Op Den Camp H."/>
            <person name="Overmann J."/>
            <person name="Amann R."/>
            <person name="Jetten M.S.M."/>
            <person name="Mascher T."/>
            <person name="Medema M.H."/>
            <person name="Devos D.P."/>
            <person name="Kaster A.-K."/>
            <person name="Ovreas L."/>
            <person name="Rohde M."/>
            <person name="Galperin M.Y."/>
            <person name="Jogler C."/>
        </authorList>
    </citation>
    <scope>NUCLEOTIDE SEQUENCE [LARGE SCALE GENOMIC DNA]</scope>
    <source>
        <strain evidence="1 2">KOR34</strain>
    </source>
</reference>
<evidence type="ECO:0000313" key="1">
    <source>
        <dbReference type="EMBL" id="TWT31157.1"/>
    </source>
</evidence>
<dbReference type="AlphaFoldDB" id="A0A5C5V070"/>
<evidence type="ECO:0000313" key="2">
    <source>
        <dbReference type="Proteomes" id="UP000316714"/>
    </source>
</evidence>
<gene>
    <name evidence="1" type="ORF">KOR34_45330</name>
</gene>
<name>A0A5C5V070_9BACT</name>
<protein>
    <submittedName>
        <fullName evidence="1">Uncharacterized protein</fullName>
    </submittedName>
</protein>
<organism evidence="1 2">
    <name type="scientific">Posidoniimonas corsicana</name>
    <dbReference type="NCBI Taxonomy" id="1938618"/>
    <lineage>
        <taxon>Bacteria</taxon>
        <taxon>Pseudomonadati</taxon>
        <taxon>Planctomycetota</taxon>
        <taxon>Planctomycetia</taxon>
        <taxon>Pirellulales</taxon>
        <taxon>Lacipirellulaceae</taxon>
        <taxon>Posidoniimonas</taxon>
    </lineage>
</organism>
<proteinExistence type="predicted"/>
<dbReference type="OrthoDB" id="9916377at2"/>
<sequence length="225" mass="25023">MATTTKDTKPNSTQQKAALASLTQQAAAALIGKPTIYFRDHAHEIPRNPDDSYNAAEVVRWALGQAEPAELPDEQLEALLQSLDIVSCSQDDDAFTFATLDAIVRQHGGAGLAAIGQVVFDTVKRWHHKFPCGAPDSYQPETRAEAEARLQPRYDRQLAKEVQTELAYQERYYARRTGKLVAKCECGAWRHGRKWRRSEIPPGHYVGEGVCPDCTAKMAASYHAR</sequence>